<comment type="function">
    <text evidence="1">Catalyzes the synthesis of mevalonate. The specific precursor of all isoprenoid compounds present in plants.</text>
</comment>
<keyword evidence="4 12" id="KW-0812">Transmembrane</keyword>
<dbReference type="FunFam" id="1.10.3270.10:FF:000002">
    <property type="entry name" value="3-hydroxy-3-methylglutaryl coenzyme A reductase"/>
    <property type="match status" value="1"/>
</dbReference>
<keyword evidence="15" id="KW-1185">Reference proteome</keyword>
<evidence type="ECO:0000256" key="10">
    <source>
        <dbReference type="ARBA" id="ARBA00023180"/>
    </source>
</evidence>
<dbReference type="OrthoDB" id="310654at2759"/>
<evidence type="ECO:0000256" key="4">
    <source>
        <dbReference type="ARBA" id="ARBA00022692"/>
    </source>
</evidence>
<keyword evidence="9 12" id="KW-0472">Membrane</keyword>
<dbReference type="SUPFAM" id="SSF56542">
    <property type="entry name" value="Substrate-binding domain of HMG-CoA reductase"/>
    <property type="match status" value="1"/>
</dbReference>
<protein>
    <recommendedName>
        <fullName evidence="12">3-hydroxy-3-methylglutaryl coenzyme A reductase</fullName>
        <shortName evidence="12">HMG-CoA reductase</shortName>
        <ecNumber evidence="12">1.1.1.34</ecNumber>
    </recommendedName>
</protein>
<dbReference type="SUPFAM" id="SSF55035">
    <property type="entry name" value="NAD-binding domain of HMG-CoA reductase"/>
    <property type="match status" value="1"/>
</dbReference>
<dbReference type="PANTHER" id="PTHR10572">
    <property type="entry name" value="3-HYDROXY-3-METHYLGLUTARYL-COENZYME A REDUCTASE"/>
    <property type="match status" value="1"/>
</dbReference>
<dbReference type="Gene3D" id="1.10.3270.10">
    <property type="entry name" value="HMGR, N-terminal domain"/>
    <property type="match status" value="1"/>
</dbReference>
<evidence type="ECO:0000313" key="15">
    <source>
        <dbReference type="Proteomes" id="UP000652761"/>
    </source>
</evidence>
<comment type="pathway">
    <text evidence="2 12">Metabolic intermediate biosynthesis; (R)-mevalonate biosynthesis; (R)-mevalonate from acetyl-CoA: step 3/3.</text>
</comment>
<keyword evidence="10" id="KW-0325">Glycoprotein</keyword>
<dbReference type="CDD" id="cd00643">
    <property type="entry name" value="HMG-CoA_reductase_classI"/>
    <property type="match status" value="1"/>
</dbReference>
<dbReference type="EMBL" id="NMUH01000056">
    <property type="protein sequence ID" value="MQL70104.1"/>
    <property type="molecule type" value="Genomic_DNA"/>
</dbReference>
<dbReference type="UniPathway" id="UPA00058">
    <property type="reaction ID" value="UER00103"/>
</dbReference>
<dbReference type="PROSITE" id="PS00318">
    <property type="entry name" value="HMG_COA_REDUCTASE_2"/>
    <property type="match status" value="1"/>
</dbReference>
<organism evidence="14 15">
    <name type="scientific">Colocasia esculenta</name>
    <name type="common">Wild taro</name>
    <name type="synonym">Arum esculentum</name>
    <dbReference type="NCBI Taxonomy" id="4460"/>
    <lineage>
        <taxon>Eukaryota</taxon>
        <taxon>Viridiplantae</taxon>
        <taxon>Streptophyta</taxon>
        <taxon>Embryophyta</taxon>
        <taxon>Tracheophyta</taxon>
        <taxon>Spermatophyta</taxon>
        <taxon>Magnoliopsida</taxon>
        <taxon>Liliopsida</taxon>
        <taxon>Araceae</taxon>
        <taxon>Aroideae</taxon>
        <taxon>Colocasieae</taxon>
        <taxon>Colocasia</taxon>
    </lineage>
</organism>
<accession>A0A843TKP9</accession>
<dbReference type="GO" id="GO:0016126">
    <property type="term" value="P:sterol biosynthetic process"/>
    <property type="evidence" value="ECO:0007669"/>
    <property type="project" value="TreeGrafter"/>
</dbReference>
<dbReference type="InterPro" id="IPR023074">
    <property type="entry name" value="HMG_CoA_Rdtase_cat_sf"/>
</dbReference>
<evidence type="ECO:0000256" key="7">
    <source>
        <dbReference type="ARBA" id="ARBA00022989"/>
    </source>
</evidence>
<name>A0A843TKP9_COLES</name>
<dbReference type="PANTHER" id="PTHR10572:SF24">
    <property type="entry name" value="3-HYDROXY-3-METHYLGLUTARYL-COENZYME A REDUCTASE"/>
    <property type="match status" value="1"/>
</dbReference>
<reference evidence="14" key="1">
    <citation type="submission" date="2017-07" db="EMBL/GenBank/DDBJ databases">
        <title>Taro Niue Genome Assembly and Annotation.</title>
        <authorList>
            <person name="Atibalentja N."/>
            <person name="Keating K."/>
            <person name="Fields C.J."/>
        </authorList>
    </citation>
    <scope>NUCLEOTIDE SEQUENCE</scope>
    <source>
        <strain evidence="14">Niue_2</strain>
        <tissue evidence="14">Leaf</tissue>
    </source>
</reference>
<comment type="subcellular location">
    <subcellularLocation>
        <location evidence="12">Endoplasmic reticulum membrane</location>
        <topology evidence="12">Multi-pass membrane protein</topology>
    </subcellularLocation>
</comment>
<dbReference type="GO" id="GO:0015936">
    <property type="term" value="P:coenzyme A metabolic process"/>
    <property type="evidence" value="ECO:0007669"/>
    <property type="project" value="InterPro"/>
</dbReference>
<evidence type="ECO:0000256" key="12">
    <source>
        <dbReference type="RuleBase" id="RU361219"/>
    </source>
</evidence>
<dbReference type="InterPro" id="IPR009023">
    <property type="entry name" value="HMG_CoA_Rdtase_NAD(P)-bd_sf"/>
</dbReference>
<dbReference type="FunFam" id="3.90.770.10:FF:000001">
    <property type="entry name" value="3-hydroxy-3-methylglutaryl coenzyme A reductase"/>
    <property type="match status" value="1"/>
</dbReference>
<feature type="transmembrane region" description="Helical" evidence="12">
    <location>
        <begin position="81"/>
        <end position="103"/>
    </location>
</feature>
<dbReference type="InterPro" id="IPR023076">
    <property type="entry name" value="HMG_CoA_Rdtase_CS"/>
</dbReference>
<dbReference type="InterPro" id="IPR009029">
    <property type="entry name" value="HMG_CoA_Rdtase_sub-bd_dom_sf"/>
</dbReference>
<dbReference type="GO" id="GO:0005778">
    <property type="term" value="C:peroxisomal membrane"/>
    <property type="evidence" value="ECO:0007669"/>
    <property type="project" value="TreeGrafter"/>
</dbReference>
<sequence length="593" mass="62750">MVAGLRFPSSMPPCHKDKVRHSHPVDASSEAMPSSPMKASNGALPPSIRLTNYNFFFPLFFCALYYLMLRWRDKVRTGAPLHNLTLLDMAAVGALVSSTIYLLSFFGVDLFQPLVTPPSNEDNDFIPAGSSFNKPHFPPALCSEPASGLALVPLPAPKMAVACVSSLPVDRVALSADDDEIVRSVLDGTIPSYSLESKLGDCRRAAGVRREALRRATGRSLDGLPLDGFDYGSILGQCCEMPVGYVTLPVGIAGPMLLDGRMYQVPMATTEGCLVASTNRGLKAIRDSGGATSVVLRDGMTRAPAVRFESAKRAAELRLYLEDPLNFDTLSAVFNKSSRFARLQGIQCAMAGKNLYMRFSSSTGDAMGMNMVSKGVQNVLDFLLSDFPDMDVISISGNFCSDKKPAAVNWIEGRGKSVVCEAVIKEEVVKKVLRTTVPALVELNVLKNLAGSAVAGALGGFNAHAANIVSAIYIATGQDPAQNVESSHCITMMEAVKGGKDLHISVTMPSIEVGTVGGGTSLASQAALLDLLGVKGANVESPGTNARLLATIVAGAVLGGELSLMSALATGHLVKSHMKYNRSSKVDSTKATP</sequence>
<evidence type="ECO:0000256" key="2">
    <source>
        <dbReference type="ARBA" id="ARBA00005084"/>
    </source>
</evidence>
<dbReference type="EC" id="1.1.1.34" evidence="12"/>
<evidence type="ECO:0000256" key="11">
    <source>
        <dbReference type="ARBA" id="ARBA00023229"/>
    </source>
</evidence>
<evidence type="ECO:0000256" key="5">
    <source>
        <dbReference type="ARBA" id="ARBA00022824"/>
    </source>
</evidence>
<dbReference type="GO" id="GO:0008299">
    <property type="term" value="P:isoprenoid biosynthetic process"/>
    <property type="evidence" value="ECO:0007669"/>
    <property type="project" value="UniProtKB-KW"/>
</dbReference>
<gene>
    <name evidence="14" type="ORF">Taro_002396</name>
</gene>
<dbReference type="AlphaFoldDB" id="A0A843TKP9"/>
<dbReference type="Pfam" id="PF00368">
    <property type="entry name" value="HMG-CoA_red"/>
    <property type="match status" value="1"/>
</dbReference>
<dbReference type="SMR" id="A0A843TKP9"/>
<dbReference type="PROSITE" id="PS01192">
    <property type="entry name" value="HMG_COA_REDUCTASE_3"/>
    <property type="match status" value="1"/>
</dbReference>
<keyword evidence="11" id="KW-0414">Isoprene biosynthesis</keyword>
<dbReference type="InterPro" id="IPR002202">
    <property type="entry name" value="HMG_CoA_Rdtase"/>
</dbReference>
<dbReference type="InterPro" id="IPR023282">
    <property type="entry name" value="HMG_CoA_Rdtase_N"/>
</dbReference>
<keyword evidence="8 12" id="KW-0560">Oxidoreductase</keyword>
<evidence type="ECO:0000256" key="6">
    <source>
        <dbReference type="ARBA" id="ARBA00022857"/>
    </source>
</evidence>
<keyword evidence="6 12" id="KW-0521">NADP</keyword>
<evidence type="ECO:0000313" key="14">
    <source>
        <dbReference type="EMBL" id="MQL70104.1"/>
    </source>
</evidence>
<keyword evidence="5 12" id="KW-0256">Endoplasmic reticulum</keyword>
<evidence type="ECO:0000256" key="13">
    <source>
        <dbReference type="SAM" id="MobiDB-lite"/>
    </source>
</evidence>
<dbReference type="FunFam" id="3.30.70.420:FF:000001">
    <property type="entry name" value="3-hydroxy-3-methylglutaryl coenzyme A reductase"/>
    <property type="match status" value="1"/>
</dbReference>
<feature type="region of interest" description="Disordered" evidence="13">
    <location>
        <begin position="1"/>
        <end position="39"/>
    </location>
</feature>
<comment type="catalytic activity">
    <reaction evidence="12">
        <text>(R)-mevalonate + 2 NADP(+) + CoA = (3S)-3-hydroxy-3-methylglutaryl-CoA + 2 NADPH + 2 H(+)</text>
        <dbReference type="Rhea" id="RHEA:15989"/>
        <dbReference type="ChEBI" id="CHEBI:15378"/>
        <dbReference type="ChEBI" id="CHEBI:36464"/>
        <dbReference type="ChEBI" id="CHEBI:43074"/>
        <dbReference type="ChEBI" id="CHEBI:57287"/>
        <dbReference type="ChEBI" id="CHEBI:57783"/>
        <dbReference type="ChEBI" id="CHEBI:58349"/>
        <dbReference type="EC" id="1.1.1.34"/>
    </reaction>
</comment>
<dbReference type="GO" id="GO:0005789">
    <property type="term" value="C:endoplasmic reticulum membrane"/>
    <property type="evidence" value="ECO:0007669"/>
    <property type="project" value="UniProtKB-SubCell"/>
</dbReference>
<keyword evidence="7 12" id="KW-1133">Transmembrane helix</keyword>
<comment type="caution">
    <text evidence="14">The sequence shown here is derived from an EMBL/GenBank/DDBJ whole genome shotgun (WGS) entry which is preliminary data.</text>
</comment>
<dbReference type="NCBIfam" id="TIGR00533">
    <property type="entry name" value="HMG_CoA_R_NADP"/>
    <property type="match status" value="1"/>
</dbReference>
<dbReference type="Gene3D" id="3.30.70.420">
    <property type="entry name" value="Hydroxymethylglutaryl-CoA reductase, class I/II, NAD/NADP-binding domain"/>
    <property type="match status" value="1"/>
</dbReference>
<dbReference type="PROSITE" id="PS00066">
    <property type="entry name" value="HMG_COA_REDUCTASE_1"/>
    <property type="match status" value="1"/>
</dbReference>
<dbReference type="Proteomes" id="UP000652761">
    <property type="component" value="Unassembled WGS sequence"/>
</dbReference>
<evidence type="ECO:0000256" key="3">
    <source>
        <dbReference type="ARBA" id="ARBA00007661"/>
    </source>
</evidence>
<dbReference type="PRINTS" id="PR00071">
    <property type="entry name" value="HMGCOARDTASE"/>
</dbReference>
<dbReference type="PROSITE" id="PS50065">
    <property type="entry name" value="HMG_COA_REDUCTASE_4"/>
    <property type="match status" value="1"/>
</dbReference>
<dbReference type="InterPro" id="IPR004554">
    <property type="entry name" value="HMG_CoA_Rdtase_eu_arc"/>
</dbReference>
<evidence type="ECO:0000256" key="8">
    <source>
        <dbReference type="ARBA" id="ARBA00023002"/>
    </source>
</evidence>
<dbReference type="Gene3D" id="3.90.770.10">
    <property type="entry name" value="3-hydroxy-3-methylglutaryl-coenzyme A Reductase, Chain A, domain 2"/>
    <property type="match status" value="1"/>
</dbReference>
<dbReference type="GO" id="GO:0004420">
    <property type="term" value="F:hydroxymethylglutaryl-CoA reductase (NADPH) activity"/>
    <property type="evidence" value="ECO:0007669"/>
    <property type="project" value="UniProtKB-EC"/>
</dbReference>
<evidence type="ECO:0000256" key="9">
    <source>
        <dbReference type="ARBA" id="ARBA00023136"/>
    </source>
</evidence>
<evidence type="ECO:0000256" key="1">
    <source>
        <dbReference type="ARBA" id="ARBA00003817"/>
    </source>
</evidence>
<proteinExistence type="inferred from homology"/>
<comment type="similarity">
    <text evidence="3 12">Belongs to the HMG-CoA reductase family.</text>
</comment>
<feature type="transmembrane region" description="Helical" evidence="12">
    <location>
        <begin position="50"/>
        <end position="69"/>
    </location>
</feature>